<feature type="domain" description="Peptidase S8/S53" evidence="6">
    <location>
        <begin position="278"/>
        <end position="592"/>
    </location>
</feature>
<dbReference type="InterPro" id="IPR050131">
    <property type="entry name" value="Peptidase_S8_subtilisin-like"/>
</dbReference>
<keyword evidence="2" id="KW-0645">Protease</keyword>
<comment type="caution">
    <text evidence="7">The sequence shown here is derived from an EMBL/GenBank/DDBJ whole genome shotgun (WGS) entry which is preliminary data.</text>
</comment>
<dbReference type="InterPro" id="IPR034074">
    <property type="entry name" value="Y4bN_pept_dom"/>
</dbReference>
<name>A0ABS9EPG3_9BACT</name>
<dbReference type="Pfam" id="PF00082">
    <property type="entry name" value="Peptidase_S8"/>
    <property type="match status" value="1"/>
</dbReference>
<comment type="similarity">
    <text evidence="1">Belongs to the peptidase S8 family.</text>
</comment>
<evidence type="ECO:0000256" key="4">
    <source>
        <dbReference type="ARBA" id="ARBA00022825"/>
    </source>
</evidence>
<keyword evidence="3" id="KW-0378">Hydrolase</keyword>
<dbReference type="PANTHER" id="PTHR43806">
    <property type="entry name" value="PEPTIDASE S8"/>
    <property type="match status" value="1"/>
</dbReference>
<evidence type="ECO:0000313" key="7">
    <source>
        <dbReference type="EMBL" id="MCF4143074.1"/>
    </source>
</evidence>
<accession>A0ABS9EPG3</accession>
<reference evidence="7 8" key="1">
    <citation type="submission" date="2022-01" db="EMBL/GenBank/DDBJ databases">
        <title>Dethiosulfovibrio faecalis sp. nov., a novel proteolytic, non-sulfur-reducing bacterium isolated from a marine aquaculture solid waste bioreactor.</title>
        <authorList>
            <person name="Grabowski S."/>
            <person name="Apolinario E."/>
            <person name="Schneider N."/>
            <person name="Marshall C.W."/>
            <person name="Sowers K.R."/>
        </authorList>
    </citation>
    <scope>NUCLEOTIDE SEQUENCE [LARGE SCALE GENOMIC DNA]</scope>
    <source>
        <strain evidence="7 8">DSM 12537</strain>
    </source>
</reference>
<sequence>MQVNLPHLFIKDTAKTRKFTTPPRDHSNDPSKIRPERQRVPHADFLKNKFNEAWREATNAQIAINATDREGVYLEFGGEAGYELATKSLEDLKGSKKARLLNVRKLKENENDDNETTYATVFIPNRKRRNFLKKINNYRNDGNTNAALIETISQIKQVDSIQPFWQDDVNLIPDDNPVWCEVWLSSDLESDVADFESLLKNQRIYYDSNTIFFPERAVKLVKANRAQLYRLILLSDHLAEFRRSKELSSFWDNLSPHEQSEWAKELLSRIQKNGTYNDFSVCLLDTGVNNGHVLLSPILKDSDCQAVTPTWQSNDSNGHGTSMAGIAAYGDLSSALGNNNPVLLSHCLESVKIIPPTGGNDQKLWGAITSQGVSLAEIQAPNRKRIFCMATTANETRNPGRPTSWSAELDQITSGATDEPQRLLIISAGNCNDYMPYYYKQCNAVVNDPNQSWNAITVGAYTEKREIKDPTLSGYIPMAPYRGLSPFSTTSLNQSWGTEWPLKPDILMEGGNLACGFNNSVCQCNDLMDLSTYHQPTVAQFTPFGMTSCATAKAAWFAAQIQTQYPNYWPETIRALMVHSAQWTDQMIQDFGNGMKNKTDVRRLIKVCGYGVPDLQKALYCASNSLTLIAQEKIQPFQKRGSAAPSTKDMHFYELPWPKEELESLQDMPVEMRVTLSYFIEPGPGERGWKDRYRYPSHLLRFELISPNESKKEFLYRINKADRNEADRNTQTGSPSDHWKIGSNTRDKGSLHSDIWQGTAAELASSNLMAIIPRIGWWKQRANLMCYNKETRYSLIVSITTPSQEVDIYTPVANKIAIATPISLT</sequence>
<dbReference type="InterPro" id="IPR000209">
    <property type="entry name" value="Peptidase_S8/S53_dom"/>
</dbReference>
<evidence type="ECO:0000256" key="3">
    <source>
        <dbReference type="ARBA" id="ARBA00022801"/>
    </source>
</evidence>
<evidence type="ECO:0000256" key="1">
    <source>
        <dbReference type="ARBA" id="ARBA00011073"/>
    </source>
</evidence>
<keyword evidence="8" id="KW-1185">Reference proteome</keyword>
<organism evidence="7 8">
    <name type="scientific">Dethiosulfovibrio marinus</name>
    <dbReference type="NCBI Taxonomy" id="133532"/>
    <lineage>
        <taxon>Bacteria</taxon>
        <taxon>Thermotogati</taxon>
        <taxon>Synergistota</taxon>
        <taxon>Synergistia</taxon>
        <taxon>Synergistales</taxon>
        <taxon>Dethiosulfovibrionaceae</taxon>
        <taxon>Dethiosulfovibrio</taxon>
    </lineage>
</organism>
<feature type="compositionally biased region" description="Basic and acidic residues" evidence="5">
    <location>
        <begin position="23"/>
        <end position="39"/>
    </location>
</feature>
<evidence type="ECO:0000256" key="2">
    <source>
        <dbReference type="ARBA" id="ARBA00022670"/>
    </source>
</evidence>
<dbReference type="RefSeq" id="WP_236099781.1">
    <property type="nucleotide sequence ID" value="NZ_JAKGUD010000010.1"/>
</dbReference>
<evidence type="ECO:0000259" key="6">
    <source>
        <dbReference type="Pfam" id="PF00082"/>
    </source>
</evidence>
<evidence type="ECO:0000256" key="5">
    <source>
        <dbReference type="SAM" id="MobiDB-lite"/>
    </source>
</evidence>
<keyword evidence="4" id="KW-0720">Serine protease</keyword>
<dbReference type="CDD" id="cd04847">
    <property type="entry name" value="Peptidases_S8_Subtilisin_like_2"/>
    <property type="match status" value="1"/>
</dbReference>
<dbReference type="PANTHER" id="PTHR43806:SF11">
    <property type="entry name" value="CEREVISIN-RELATED"/>
    <property type="match status" value="1"/>
</dbReference>
<feature type="region of interest" description="Disordered" evidence="5">
    <location>
        <begin position="12"/>
        <end position="39"/>
    </location>
</feature>
<proteinExistence type="inferred from homology"/>
<protein>
    <submittedName>
        <fullName evidence="7">S8 family peptidase</fullName>
    </submittedName>
</protein>
<dbReference type="Gene3D" id="3.40.50.200">
    <property type="entry name" value="Peptidase S8/S53 domain"/>
    <property type="match status" value="1"/>
</dbReference>
<evidence type="ECO:0000313" key="8">
    <source>
        <dbReference type="Proteomes" id="UP001200430"/>
    </source>
</evidence>
<dbReference type="EMBL" id="JAKGUD010000010">
    <property type="protein sequence ID" value="MCF4143074.1"/>
    <property type="molecule type" value="Genomic_DNA"/>
</dbReference>
<dbReference type="Proteomes" id="UP001200430">
    <property type="component" value="Unassembled WGS sequence"/>
</dbReference>
<gene>
    <name evidence="7" type="ORF">L2W38_09650</name>
</gene>
<dbReference type="InterPro" id="IPR036852">
    <property type="entry name" value="Peptidase_S8/S53_dom_sf"/>
</dbReference>
<dbReference type="SUPFAM" id="SSF52743">
    <property type="entry name" value="Subtilisin-like"/>
    <property type="match status" value="1"/>
</dbReference>